<dbReference type="SUPFAM" id="SSF51569">
    <property type="entry name" value="Aldolase"/>
    <property type="match status" value="1"/>
</dbReference>
<dbReference type="EMBL" id="JAQGDS010000002">
    <property type="protein sequence ID" value="KAJ6262748.1"/>
    <property type="molecule type" value="Genomic_DNA"/>
</dbReference>
<accession>A0AAD6NMY2</accession>
<feature type="active site" description="Proton donor/acceptor" evidence="2">
    <location>
        <position position="174"/>
    </location>
</feature>
<evidence type="ECO:0000256" key="1">
    <source>
        <dbReference type="PIRNR" id="PIRNR001365"/>
    </source>
</evidence>
<evidence type="ECO:0000313" key="5">
    <source>
        <dbReference type="Proteomes" id="UP001221413"/>
    </source>
</evidence>
<evidence type="ECO:0000256" key="3">
    <source>
        <dbReference type="PIRSR" id="PIRSR001365-2"/>
    </source>
</evidence>
<dbReference type="Pfam" id="PF00701">
    <property type="entry name" value="DHDPS"/>
    <property type="match status" value="1"/>
</dbReference>
<name>A0AAD6NMY2_DREDA</name>
<dbReference type="Gene3D" id="3.20.20.70">
    <property type="entry name" value="Aldolase class I"/>
    <property type="match status" value="1"/>
</dbReference>
<dbReference type="Proteomes" id="UP001221413">
    <property type="component" value="Unassembled WGS sequence"/>
</dbReference>
<keyword evidence="1" id="KW-0456">Lyase</keyword>
<dbReference type="CDD" id="cd00408">
    <property type="entry name" value="DHDPS-like"/>
    <property type="match status" value="1"/>
</dbReference>
<evidence type="ECO:0000313" key="4">
    <source>
        <dbReference type="EMBL" id="KAJ6262748.1"/>
    </source>
</evidence>
<dbReference type="InterPro" id="IPR002220">
    <property type="entry name" value="DapA-like"/>
</dbReference>
<keyword evidence="5" id="KW-1185">Reference proteome</keyword>
<comment type="similarity">
    <text evidence="1">Belongs to the DapA family.</text>
</comment>
<sequence length="344" mass="36484">MSPTTNGHYSTNGYSNSLLHAHTDLNGSAYNHRPLVPGVYVPTVCFFHELSEDLDIPTIKKHAVRMAKAGVAGITTQGSNGEAVSLSHSERKLVTAATREALDNAGYQDMPIIVGCGAQSTRETIELCHEALFSGGDYVLILPPAYYKSLMSTTDLYDYFRDVAEESPLPVLIYNFPGAASGLDLDSDFISKLAQHPNIVGCKLTCGNSGKLARVAAASNAITPTDHGPGFMAMGGSADFTLQTLVAGGSGVIAGLANIAPKACVSIIKLYAAGKIKEAKRLQAIVARGDWAAIQGGLVGTKSGLQTFFGYGGYARKPLPKPTSDEALKWERAFQEIIDLEETL</sequence>
<dbReference type="GO" id="GO:0008840">
    <property type="term" value="F:4-hydroxy-tetrahydrodipicolinate synthase activity"/>
    <property type="evidence" value="ECO:0007669"/>
    <property type="project" value="TreeGrafter"/>
</dbReference>
<dbReference type="SMART" id="SM01130">
    <property type="entry name" value="DHDPS"/>
    <property type="match status" value="1"/>
</dbReference>
<dbReference type="PANTHER" id="PTHR12128">
    <property type="entry name" value="DIHYDRODIPICOLINATE SYNTHASE"/>
    <property type="match status" value="1"/>
</dbReference>
<dbReference type="InterPro" id="IPR013785">
    <property type="entry name" value="Aldolase_TIM"/>
</dbReference>
<proteinExistence type="inferred from homology"/>
<organism evidence="4 5">
    <name type="scientific">Drechslerella dactyloides</name>
    <name type="common">Nematode-trapping fungus</name>
    <name type="synonym">Arthrobotrys dactyloides</name>
    <dbReference type="NCBI Taxonomy" id="74499"/>
    <lineage>
        <taxon>Eukaryota</taxon>
        <taxon>Fungi</taxon>
        <taxon>Dikarya</taxon>
        <taxon>Ascomycota</taxon>
        <taxon>Pezizomycotina</taxon>
        <taxon>Orbiliomycetes</taxon>
        <taxon>Orbiliales</taxon>
        <taxon>Orbiliaceae</taxon>
        <taxon>Drechslerella</taxon>
    </lineage>
</organism>
<feature type="active site" description="Schiff-base intermediate with substrate" evidence="2">
    <location>
        <position position="203"/>
    </location>
</feature>
<protein>
    <recommendedName>
        <fullName evidence="6">Dihydrodipicolinate synthetase</fullName>
    </recommendedName>
</protein>
<dbReference type="AlphaFoldDB" id="A0AAD6NMY2"/>
<evidence type="ECO:0000256" key="2">
    <source>
        <dbReference type="PIRSR" id="PIRSR001365-1"/>
    </source>
</evidence>
<dbReference type="PANTHER" id="PTHR12128:SF52">
    <property type="entry name" value="4-HYDROXY-2-OXOGLUTARATE ALDOLASE, MITOCHONDRIAL-RELATED"/>
    <property type="match status" value="1"/>
</dbReference>
<feature type="binding site" evidence="3">
    <location>
        <position position="253"/>
    </location>
    <ligand>
        <name>pyruvate</name>
        <dbReference type="ChEBI" id="CHEBI:15361"/>
    </ligand>
</feature>
<evidence type="ECO:0008006" key="6">
    <source>
        <dbReference type="Google" id="ProtNLM"/>
    </source>
</evidence>
<reference evidence="4" key="1">
    <citation type="submission" date="2023-01" db="EMBL/GenBank/DDBJ databases">
        <title>The chitinases involved in constricting ring structure development in the nematode-trapping fungus Drechslerella dactyloides.</title>
        <authorList>
            <person name="Wang R."/>
            <person name="Zhang L."/>
            <person name="Tang P."/>
            <person name="Li S."/>
            <person name="Liang L."/>
        </authorList>
    </citation>
    <scope>NUCLEOTIDE SEQUENCE</scope>
    <source>
        <strain evidence="4">YMF1.00031</strain>
    </source>
</reference>
<gene>
    <name evidence="4" type="ORF">Dda_1305</name>
</gene>
<dbReference type="PIRSF" id="PIRSF001365">
    <property type="entry name" value="DHDPS"/>
    <property type="match status" value="1"/>
</dbReference>
<comment type="caution">
    <text evidence="4">The sequence shown here is derived from an EMBL/GenBank/DDBJ whole genome shotgun (WGS) entry which is preliminary data.</text>
</comment>
<dbReference type="PRINTS" id="PR00146">
    <property type="entry name" value="DHPICSNTHASE"/>
</dbReference>